<evidence type="ECO:0000259" key="4">
    <source>
        <dbReference type="Pfam" id="PF04828"/>
    </source>
</evidence>
<protein>
    <recommendedName>
        <fullName evidence="4">CENP-V/GFA domain-containing protein</fullName>
    </recommendedName>
</protein>
<comment type="similarity">
    <text evidence="1">Belongs to the Gfa family.</text>
</comment>
<evidence type="ECO:0000256" key="1">
    <source>
        <dbReference type="ARBA" id="ARBA00005495"/>
    </source>
</evidence>
<gene>
    <name evidence="5" type="ORF">NLU13_0133</name>
</gene>
<sequence length="124" mass="13536">MSHSGSPGKARQSAAILTAFLESTLHMSSPGSLFDGPCNMFLETFVDARNVDFTTREGCLGEYTLSDTSSGSPEVKIFCRICGCTIWTAPASSQGQFYLVRMPFLDQGLDIKPTNELFTKNRPV</sequence>
<dbReference type="GO" id="GO:0046872">
    <property type="term" value="F:metal ion binding"/>
    <property type="evidence" value="ECO:0007669"/>
    <property type="project" value="UniProtKB-KW"/>
</dbReference>
<dbReference type="InterPro" id="IPR011057">
    <property type="entry name" value="Mss4-like_sf"/>
</dbReference>
<evidence type="ECO:0000256" key="3">
    <source>
        <dbReference type="ARBA" id="ARBA00022833"/>
    </source>
</evidence>
<dbReference type="Proteomes" id="UP001175261">
    <property type="component" value="Unassembled WGS sequence"/>
</dbReference>
<keyword evidence="6" id="KW-1185">Reference proteome</keyword>
<proteinExistence type="inferred from homology"/>
<keyword evidence="3" id="KW-0862">Zinc</keyword>
<dbReference type="EMBL" id="JAPDFR010000001">
    <property type="protein sequence ID" value="KAK0390629.1"/>
    <property type="molecule type" value="Genomic_DNA"/>
</dbReference>
<dbReference type="InterPro" id="IPR006913">
    <property type="entry name" value="CENP-V/GFA"/>
</dbReference>
<organism evidence="5 6">
    <name type="scientific">Sarocladium strictum</name>
    <name type="common">Black bundle disease fungus</name>
    <name type="synonym">Acremonium strictum</name>
    <dbReference type="NCBI Taxonomy" id="5046"/>
    <lineage>
        <taxon>Eukaryota</taxon>
        <taxon>Fungi</taxon>
        <taxon>Dikarya</taxon>
        <taxon>Ascomycota</taxon>
        <taxon>Pezizomycotina</taxon>
        <taxon>Sordariomycetes</taxon>
        <taxon>Hypocreomycetidae</taxon>
        <taxon>Hypocreales</taxon>
        <taxon>Sarocladiaceae</taxon>
        <taxon>Sarocladium</taxon>
    </lineage>
</organism>
<dbReference type="Pfam" id="PF04828">
    <property type="entry name" value="GFA"/>
    <property type="match status" value="1"/>
</dbReference>
<accession>A0AA39GPA5</accession>
<reference evidence="5" key="1">
    <citation type="submission" date="2022-10" db="EMBL/GenBank/DDBJ databases">
        <title>Determination and structural analysis of whole genome sequence of Sarocladium strictum F4-1.</title>
        <authorList>
            <person name="Hu L."/>
            <person name="Jiang Y."/>
        </authorList>
    </citation>
    <scope>NUCLEOTIDE SEQUENCE</scope>
    <source>
        <strain evidence="5">F4-1</strain>
    </source>
</reference>
<dbReference type="SUPFAM" id="SSF51316">
    <property type="entry name" value="Mss4-like"/>
    <property type="match status" value="1"/>
</dbReference>
<feature type="domain" description="CENP-V/GFA" evidence="4">
    <location>
        <begin position="49"/>
        <end position="120"/>
    </location>
</feature>
<name>A0AA39GPA5_SARSR</name>
<evidence type="ECO:0000313" key="6">
    <source>
        <dbReference type="Proteomes" id="UP001175261"/>
    </source>
</evidence>
<keyword evidence="2" id="KW-0479">Metal-binding</keyword>
<evidence type="ECO:0000256" key="2">
    <source>
        <dbReference type="ARBA" id="ARBA00022723"/>
    </source>
</evidence>
<dbReference type="AlphaFoldDB" id="A0AA39GPA5"/>
<evidence type="ECO:0000313" key="5">
    <source>
        <dbReference type="EMBL" id="KAK0390629.1"/>
    </source>
</evidence>
<comment type="caution">
    <text evidence="5">The sequence shown here is derived from an EMBL/GenBank/DDBJ whole genome shotgun (WGS) entry which is preliminary data.</text>
</comment>
<dbReference type="GO" id="GO:0016846">
    <property type="term" value="F:carbon-sulfur lyase activity"/>
    <property type="evidence" value="ECO:0007669"/>
    <property type="project" value="InterPro"/>
</dbReference>